<protein>
    <recommendedName>
        <fullName evidence="10">Nuclear receptor domain-containing protein</fullName>
    </recommendedName>
</protein>
<dbReference type="Proteomes" id="UP000759131">
    <property type="component" value="Unassembled WGS sequence"/>
</dbReference>
<keyword evidence="2" id="KW-0863">Zinc-finger</keyword>
<dbReference type="PROSITE" id="PS51030">
    <property type="entry name" value="NUCLEAR_REC_DBD_2"/>
    <property type="match status" value="1"/>
</dbReference>
<evidence type="ECO:0000256" key="9">
    <source>
        <dbReference type="SAM" id="MobiDB-lite"/>
    </source>
</evidence>
<feature type="compositionally biased region" description="Low complexity" evidence="9">
    <location>
        <begin position="99"/>
        <end position="112"/>
    </location>
</feature>
<sequence>MNMLYKENIMADDFNRKCAVCGDRALGNNFEVLSCPSCKAFFRRNATRNKQYKCIYDNNCAIDVLTRKYCKKCRLQKCYAMGMKKDWIIMNEYKKGIKQNTTKKPPKAQQKQITEQSKPDIPYKADDNPYTTLYTENISQVYHYSGDTSPTDTSLFDFTDSQSPPIDYTIGMYLSPDGYYSNSITPINIPDTFDDIPVDNDVEREIDTEIMDIYSAVERVVDLGVLAGPARPLTDYHNQFNELEGSKLQQLLAATNTFVDSGGRAYTTSLSSILGMSHRPNLLQRHMRRLTKMCQNLTEFNNICESDKIALMSYGSIDLFCMRSLPNYDYTHESWTFVMYIESSRLYILININCNTDTVQIRDSRL</sequence>
<keyword evidence="4" id="KW-0805">Transcription regulation</keyword>
<reference evidence="11" key="1">
    <citation type="submission" date="2020-11" db="EMBL/GenBank/DDBJ databases">
        <authorList>
            <person name="Tran Van P."/>
        </authorList>
    </citation>
    <scope>NUCLEOTIDE SEQUENCE</scope>
</reference>
<dbReference type="EMBL" id="CAJPIZ010005636">
    <property type="protein sequence ID" value="CAG2108799.1"/>
    <property type="molecule type" value="Genomic_DNA"/>
</dbReference>
<evidence type="ECO:0000256" key="6">
    <source>
        <dbReference type="ARBA" id="ARBA00023163"/>
    </source>
</evidence>
<dbReference type="SUPFAM" id="SSF57716">
    <property type="entry name" value="Glucocorticoid receptor-like (DNA-binding domain)"/>
    <property type="match status" value="1"/>
</dbReference>
<dbReference type="InterPro" id="IPR001628">
    <property type="entry name" value="Znf_hrmn_rcpt"/>
</dbReference>
<evidence type="ECO:0000256" key="8">
    <source>
        <dbReference type="ARBA" id="ARBA00023242"/>
    </source>
</evidence>
<feature type="region of interest" description="Disordered" evidence="9">
    <location>
        <begin position="99"/>
        <end position="122"/>
    </location>
</feature>
<keyword evidence="12" id="KW-1185">Reference proteome</keyword>
<dbReference type="PRINTS" id="PR00047">
    <property type="entry name" value="STROIDFINGER"/>
</dbReference>
<accession>A0A7R9KS23</accession>
<dbReference type="Gene3D" id="1.10.565.10">
    <property type="entry name" value="Retinoid X Receptor"/>
    <property type="match status" value="1"/>
</dbReference>
<dbReference type="AlphaFoldDB" id="A0A7R9KS23"/>
<keyword evidence="6" id="KW-0804">Transcription</keyword>
<keyword evidence="8" id="KW-0539">Nucleus</keyword>
<dbReference type="OrthoDB" id="6524659at2759"/>
<keyword evidence="1" id="KW-0479">Metal-binding</keyword>
<dbReference type="PANTHER" id="PTHR24082:SF283">
    <property type="entry name" value="NUCLEAR HORMONE RECEPTOR HR96"/>
    <property type="match status" value="1"/>
</dbReference>
<feature type="domain" description="Nuclear receptor" evidence="10">
    <location>
        <begin position="15"/>
        <end position="90"/>
    </location>
</feature>
<evidence type="ECO:0000256" key="7">
    <source>
        <dbReference type="ARBA" id="ARBA00023170"/>
    </source>
</evidence>
<evidence type="ECO:0000313" key="12">
    <source>
        <dbReference type="Proteomes" id="UP000759131"/>
    </source>
</evidence>
<dbReference type="PANTHER" id="PTHR24082">
    <property type="entry name" value="NUCLEAR HORMONE RECEPTOR"/>
    <property type="match status" value="1"/>
</dbReference>
<evidence type="ECO:0000259" key="10">
    <source>
        <dbReference type="PROSITE" id="PS51030"/>
    </source>
</evidence>
<dbReference type="SUPFAM" id="SSF48508">
    <property type="entry name" value="Nuclear receptor ligand-binding domain"/>
    <property type="match status" value="1"/>
</dbReference>
<dbReference type="InterPro" id="IPR013088">
    <property type="entry name" value="Znf_NHR/GATA"/>
</dbReference>
<dbReference type="Pfam" id="PF00105">
    <property type="entry name" value="zf-C4"/>
    <property type="match status" value="1"/>
</dbReference>
<evidence type="ECO:0000256" key="5">
    <source>
        <dbReference type="ARBA" id="ARBA00023125"/>
    </source>
</evidence>
<evidence type="ECO:0000256" key="2">
    <source>
        <dbReference type="ARBA" id="ARBA00022771"/>
    </source>
</evidence>
<keyword evidence="7" id="KW-0675">Receptor</keyword>
<name>A0A7R9KS23_9ACAR</name>
<keyword evidence="3" id="KW-0862">Zinc</keyword>
<dbReference type="GO" id="GO:0030154">
    <property type="term" value="P:cell differentiation"/>
    <property type="evidence" value="ECO:0007669"/>
    <property type="project" value="TreeGrafter"/>
</dbReference>
<evidence type="ECO:0000256" key="1">
    <source>
        <dbReference type="ARBA" id="ARBA00022723"/>
    </source>
</evidence>
<dbReference type="EMBL" id="OC860211">
    <property type="protein sequence ID" value="CAD7628369.1"/>
    <property type="molecule type" value="Genomic_DNA"/>
</dbReference>
<gene>
    <name evidence="11" type="ORF">OSB1V03_LOCUS8791</name>
</gene>
<dbReference type="GO" id="GO:0045944">
    <property type="term" value="P:positive regulation of transcription by RNA polymerase II"/>
    <property type="evidence" value="ECO:0007669"/>
    <property type="project" value="TreeGrafter"/>
</dbReference>
<dbReference type="GO" id="GO:0000978">
    <property type="term" value="F:RNA polymerase II cis-regulatory region sequence-specific DNA binding"/>
    <property type="evidence" value="ECO:0007669"/>
    <property type="project" value="TreeGrafter"/>
</dbReference>
<evidence type="ECO:0000313" key="11">
    <source>
        <dbReference type="EMBL" id="CAD7628369.1"/>
    </source>
</evidence>
<organism evidence="11">
    <name type="scientific">Medioppia subpectinata</name>
    <dbReference type="NCBI Taxonomy" id="1979941"/>
    <lineage>
        <taxon>Eukaryota</taxon>
        <taxon>Metazoa</taxon>
        <taxon>Ecdysozoa</taxon>
        <taxon>Arthropoda</taxon>
        <taxon>Chelicerata</taxon>
        <taxon>Arachnida</taxon>
        <taxon>Acari</taxon>
        <taxon>Acariformes</taxon>
        <taxon>Sarcoptiformes</taxon>
        <taxon>Oribatida</taxon>
        <taxon>Brachypylina</taxon>
        <taxon>Oppioidea</taxon>
        <taxon>Oppiidae</taxon>
        <taxon>Medioppia</taxon>
    </lineage>
</organism>
<dbReference type="InterPro" id="IPR035500">
    <property type="entry name" value="NHR-like_dom_sf"/>
</dbReference>
<dbReference type="SMART" id="SM00399">
    <property type="entry name" value="ZnF_C4"/>
    <property type="match status" value="1"/>
</dbReference>
<dbReference type="GO" id="GO:0000122">
    <property type="term" value="P:negative regulation of transcription by RNA polymerase II"/>
    <property type="evidence" value="ECO:0007669"/>
    <property type="project" value="TreeGrafter"/>
</dbReference>
<dbReference type="Gene3D" id="3.30.50.10">
    <property type="entry name" value="Erythroid Transcription Factor GATA-1, subunit A"/>
    <property type="match status" value="1"/>
</dbReference>
<keyword evidence="5" id="KW-0238">DNA-binding</keyword>
<dbReference type="GO" id="GO:0004879">
    <property type="term" value="F:nuclear receptor activity"/>
    <property type="evidence" value="ECO:0007669"/>
    <property type="project" value="TreeGrafter"/>
</dbReference>
<evidence type="ECO:0000256" key="3">
    <source>
        <dbReference type="ARBA" id="ARBA00022833"/>
    </source>
</evidence>
<dbReference type="GO" id="GO:0008270">
    <property type="term" value="F:zinc ion binding"/>
    <property type="evidence" value="ECO:0007669"/>
    <property type="project" value="UniProtKB-KW"/>
</dbReference>
<proteinExistence type="predicted"/>
<dbReference type="InterPro" id="IPR050234">
    <property type="entry name" value="Nuclear_hormone_rcpt_NR1"/>
</dbReference>
<evidence type="ECO:0000256" key="4">
    <source>
        <dbReference type="ARBA" id="ARBA00023015"/>
    </source>
</evidence>
<dbReference type="PROSITE" id="PS00031">
    <property type="entry name" value="NUCLEAR_REC_DBD_1"/>
    <property type="match status" value="1"/>
</dbReference>